<dbReference type="PANTHER" id="PTHR43054:SF1">
    <property type="entry name" value="SCYLLO-INOSITOL 2-DEHYDROGENASE (NADP(+)) IOLU"/>
    <property type="match status" value="1"/>
</dbReference>
<dbReference type="EMBL" id="CAKMMG010000001">
    <property type="protein sequence ID" value="CAH1191838.1"/>
    <property type="molecule type" value="Genomic_DNA"/>
</dbReference>
<dbReference type="Proteomes" id="UP000838324">
    <property type="component" value="Unassembled WGS sequence"/>
</dbReference>
<feature type="domain" description="Gfo/Idh/MocA-like oxidoreductase N-terminal" evidence="1">
    <location>
        <begin position="2"/>
        <end position="119"/>
    </location>
</feature>
<dbReference type="Gene3D" id="3.40.50.720">
    <property type="entry name" value="NAD(P)-binding Rossmann-like Domain"/>
    <property type="match status" value="1"/>
</dbReference>
<dbReference type="GO" id="GO:0102497">
    <property type="term" value="F:scyllo-inositol dehydrogenase (NADP+) activity"/>
    <property type="evidence" value="ECO:0007669"/>
    <property type="project" value="UniProtKB-EC"/>
</dbReference>
<reference evidence="3" key="1">
    <citation type="submission" date="2022-01" db="EMBL/GenBank/DDBJ databases">
        <authorList>
            <person name="Criscuolo A."/>
        </authorList>
    </citation>
    <scope>NUCLEOTIDE SEQUENCE</scope>
    <source>
        <strain evidence="3">CIP111892</strain>
    </source>
</reference>
<dbReference type="SUPFAM" id="SSF51735">
    <property type="entry name" value="NAD(P)-binding Rossmann-fold domains"/>
    <property type="match status" value="1"/>
</dbReference>
<comment type="caution">
    <text evidence="3">The sequence shown here is derived from an EMBL/GenBank/DDBJ whole genome shotgun (WGS) entry which is preliminary data.</text>
</comment>
<accession>A0ABN8FZB5</accession>
<dbReference type="Gene3D" id="3.30.360.10">
    <property type="entry name" value="Dihydrodipicolinate Reductase, domain 2"/>
    <property type="match status" value="1"/>
</dbReference>
<dbReference type="RefSeq" id="WP_236329914.1">
    <property type="nucleotide sequence ID" value="NZ_CAKMMG010000001.1"/>
</dbReference>
<evidence type="ECO:0000313" key="4">
    <source>
        <dbReference type="Proteomes" id="UP000838324"/>
    </source>
</evidence>
<evidence type="ECO:0000259" key="2">
    <source>
        <dbReference type="Pfam" id="PF22725"/>
    </source>
</evidence>
<dbReference type="InterPro" id="IPR055170">
    <property type="entry name" value="GFO_IDH_MocA-like_dom"/>
</dbReference>
<sequence length="331" mass="37590">MKLGIAGAGNIVMDLLSFVHEIPGITLQAISSKPAHREKLLSLQNQFGISRIYDNYTEMLLNDEVDTVYIGLPNHLHYSYTKEALIRGKHVICEKPFTSNLREFMELKQLALQSGLVLIEAITNQYLNNYLLMKEYLSKLGPVRIVECNYSQYSSRYDAFRAGQVLPAFNPEMSGGTLMDINIYNIHMVVGFFGSPVKVEYLANMERGIDTSGILLLDYGDFKCVCIGAKDSTAPNAMNIQGVHGYLRMHGSANIIDSFDYVANKEKPVQVDHKHHPHRMYDEFIAFEQIIREKDMDWVLRMLEHSERVMRVIEQAKQSAGLVFGPDKPGY</sequence>
<feature type="domain" description="GFO/IDH/MocA-like oxidoreductase" evidence="2">
    <location>
        <begin position="139"/>
        <end position="246"/>
    </location>
</feature>
<dbReference type="SUPFAM" id="SSF55347">
    <property type="entry name" value="Glyceraldehyde-3-phosphate dehydrogenase-like, C-terminal domain"/>
    <property type="match status" value="1"/>
</dbReference>
<gene>
    <name evidence="3" type="primary">iolU_1</name>
    <name evidence="3" type="ORF">PAECIP111892_00762</name>
</gene>
<keyword evidence="4" id="KW-1185">Reference proteome</keyword>
<keyword evidence="3" id="KW-0560">Oxidoreductase</keyword>
<dbReference type="InterPro" id="IPR000683">
    <property type="entry name" value="Gfo/Idh/MocA-like_OxRdtase_N"/>
</dbReference>
<proteinExistence type="predicted"/>
<dbReference type="EC" id="1.1.1.371" evidence="3"/>
<dbReference type="PANTHER" id="PTHR43054">
    <property type="match status" value="1"/>
</dbReference>
<protein>
    <submittedName>
        <fullName evidence="3">Scyllo-inositol 2-dehydrogenase (NADP(+)) IolU</fullName>
        <ecNumber evidence="3">1.1.1.371</ecNumber>
    </submittedName>
</protein>
<dbReference type="Pfam" id="PF01408">
    <property type="entry name" value="GFO_IDH_MocA"/>
    <property type="match status" value="1"/>
</dbReference>
<name>A0ABN8FZB5_9BACL</name>
<dbReference type="Pfam" id="PF22725">
    <property type="entry name" value="GFO_IDH_MocA_C3"/>
    <property type="match status" value="1"/>
</dbReference>
<organism evidence="3 4">
    <name type="scientific">Paenibacillus auburnensis</name>
    <dbReference type="NCBI Taxonomy" id="2905649"/>
    <lineage>
        <taxon>Bacteria</taxon>
        <taxon>Bacillati</taxon>
        <taxon>Bacillota</taxon>
        <taxon>Bacilli</taxon>
        <taxon>Bacillales</taxon>
        <taxon>Paenibacillaceae</taxon>
        <taxon>Paenibacillus</taxon>
    </lineage>
</organism>
<evidence type="ECO:0000259" key="1">
    <source>
        <dbReference type="Pfam" id="PF01408"/>
    </source>
</evidence>
<dbReference type="InterPro" id="IPR036291">
    <property type="entry name" value="NAD(P)-bd_dom_sf"/>
</dbReference>
<evidence type="ECO:0000313" key="3">
    <source>
        <dbReference type="EMBL" id="CAH1191838.1"/>
    </source>
</evidence>